<gene>
    <name evidence="8" type="ORF">S01H1_66773</name>
</gene>
<accession>X0XCW0</accession>
<comment type="caution">
    <text evidence="8">The sequence shown here is derived from an EMBL/GenBank/DDBJ whole genome shotgun (WGS) entry which is preliminary data.</text>
</comment>
<feature type="compositionally biased region" description="Low complexity" evidence="6">
    <location>
        <begin position="12"/>
        <end position="23"/>
    </location>
</feature>
<dbReference type="HAMAP" id="MF_02040">
    <property type="entry name" value="Mrp_NBP35"/>
    <property type="match status" value="1"/>
</dbReference>
<proteinExistence type="inferred from homology"/>
<dbReference type="InterPro" id="IPR003593">
    <property type="entry name" value="AAA+_ATPase"/>
</dbReference>
<keyword evidence="2" id="KW-0547">Nucleotide-binding</keyword>
<reference evidence="8" key="1">
    <citation type="journal article" date="2014" name="Front. Microbiol.">
        <title>High frequency of phylogenetically diverse reductive dehalogenase-homologous genes in deep subseafloor sedimentary metagenomes.</title>
        <authorList>
            <person name="Kawai M."/>
            <person name="Futagami T."/>
            <person name="Toyoda A."/>
            <person name="Takaki Y."/>
            <person name="Nishi S."/>
            <person name="Hori S."/>
            <person name="Arai W."/>
            <person name="Tsubouchi T."/>
            <person name="Morono Y."/>
            <person name="Uchiyama I."/>
            <person name="Ito T."/>
            <person name="Fujiyama A."/>
            <person name="Inagaki F."/>
            <person name="Takami H."/>
        </authorList>
    </citation>
    <scope>NUCLEOTIDE SEQUENCE</scope>
    <source>
        <strain evidence="8">Expedition CK06-06</strain>
    </source>
</reference>
<dbReference type="InterPro" id="IPR027417">
    <property type="entry name" value="P-loop_NTPase"/>
</dbReference>
<dbReference type="PROSITE" id="PS01215">
    <property type="entry name" value="MRP"/>
    <property type="match status" value="1"/>
</dbReference>
<dbReference type="FunFam" id="3.40.50.300:FF:001119">
    <property type="entry name" value="Iron-sulfur cluster carrier protein"/>
    <property type="match status" value="1"/>
</dbReference>
<dbReference type="GO" id="GO:0140663">
    <property type="term" value="F:ATP-dependent FeS chaperone activity"/>
    <property type="evidence" value="ECO:0007669"/>
    <property type="project" value="InterPro"/>
</dbReference>
<keyword evidence="3" id="KW-0067">ATP-binding</keyword>
<dbReference type="GO" id="GO:0046872">
    <property type="term" value="F:metal ion binding"/>
    <property type="evidence" value="ECO:0007669"/>
    <property type="project" value="UniProtKB-KW"/>
</dbReference>
<feature type="domain" description="AAA+ ATPase" evidence="7">
    <location>
        <begin position="33"/>
        <end position="200"/>
    </location>
</feature>
<dbReference type="PANTHER" id="PTHR23264:SF19">
    <property type="entry name" value="CYTOSOLIC FE-S CLUSTER ASSEMBLY FACTOR NUBP2"/>
    <property type="match status" value="1"/>
</dbReference>
<keyword evidence="5" id="KW-0411">Iron-sulfur</keyword>
<name>X0XCW0_9ZZZZ</name>
<dbReference type="GO" id="GO:0005524">
    <property type="term" value="F:ATP binding"/>
    <property type="evidence" value="ECO:0007669"/>
    <property type="project" value="UniProtKB-KW"/>
</dbReference>
<feature type="compositionally biased region" description="Polar residues" evidence="6">
    <location>
        <begin position="1"/>
        <end position="11"/>
    </location>
</feature>
<keyword evidence="1" id="KW-0479">Metal-binding</keyword>
<evidence type="ECO:0000256" key="1">
    <source>
        <dbReference type="ARBA" id="ARBA00022723"/>
    </source>
</evidence>
<evidence type="ECO:0000256" key="5">
    <source>
        <dbReference type="ARBA" id="ARBA00023014"/>
    </source>
</evidence>
<dbReference type="CDD" id="cd02037">
    <property type="entry name" value="Mrp_NBP35"/>
    <property type="match status" value="1"/>
</dbReference>
<dbReference type="EMBL" id="BARS01044167">
    <property type="protein sequence ID" value="GAG33262.1"/>
    <property type="molecule type" value="Genomic_DNA"/>
</dbReference>
<evidence type="ECO:0000259" key="7">
    <source>
        <dbReference type="SMART" id="SM00382"/>
    </source>
</evidence>
<dbReference type="PANTHER" id="PTHR23264">
    <property type="entry name" value="NUCLEOTIDE-BINDING PROTEIN NBP35 YEAST -RELATED"/>
    <property type="match status" value="1"/>
</dbReference>
<dbReference type="SMART" id="SM00382">
    <property type="entry name" value="AAA"/>
    <property type="match status" value="1"/>
</dbReference>
<dbReference type="GO" id="GO:0005829">
    <property type="term" value="C:cytosol"/>
    <property type="evidence" value="ECO:0007669"/>
    <property type="project" value="TreeGrafter"/>
</dbReference>
<evidence type="ECO:0000313" key="8">
    <source>
        <dbReference type="EMBL" id="GAG33262.1"/>
    </source>
</evidence>
<keyword evidence="4" id="KW-0408">Iron</keyword>
<evidence type="ECO:0000256" key="6">
    <source>
        <dbReference type="SAM" id="MobiDB-lite"/>
    </source>
</evidence>
<evidence type="ECO:0000256" key="3">
    <source>
        <dbReference type="ARBA" id="ARBA00022840"/>
    </source>
</evidence>
<protein>
    <recommendedName>
        <fullName evidence="7">AAA+ ATPase domain-containing protein</fullName>
    </recommendedName>
</protein>
<organism evidence="8">
    <name type="scientific">marine sediment metagenome</name>
    <dbReference type="NCBI Taxonomy" id="412755"/>
    <lineage>
        <taxon>unclassified sequences</taxon>
        <taxon>metagenomes</taxon>
        <taxon>ecological metagenomes</taxon>
    </lineage>
</organism>
<dbReference type="Gene3D" id="3.40.50.300">
    <property type="entry name" value="P-loop containing nucleotide triphosphate hydrolases"/>
    <property type="match status" value="1"/>
</dbReference>
<dbReference type="AlphaFoldDB" id="X0XCW0"/>
<evidence type="ECO:0000256" key="2">
    <source>
        <dbReference type="ARBA" id="ARBA00022741"/>
    </source>
</evidence>
<dbReference type="GO" id="GO:0051536">
    <property type="term" value="F:iron-sulfur cluster binding"/>
    <property type="evidence" value="ECO:0007669"/>
    <property type="project" value="UniProtKB-KW"/>
</dbReference>
<feature type="non-terminal residue" evidence="8">
    <location>
        <position position="217"/>
    </location>
</feature>
<evidence type="ECO:0000256" key="4">
    <source>
        <dbReference type="ARBA" id="ARBA00023004"/>
    </source>
</evidence>
<sequence length="217" mass="23611">MTKQTTSSAIDQNQQKQMQAEQEQINQRLKHIKHQILVLSGKGGVGKSTVAVNLAVSLALSGKSVGLLDIDIHGPSIPKILNLEGKTLQATGTTILPIEMTENLKVMSIGFLLRNSDDAVIWRGPMKYQMIKQFLKDVQWGRLDFLIIDSPPGTGDEPLSVVQLLGNPDGAIIVTTPQEIALSDVRKAISFCRNLNLPVLGVLENMSGFICPKCGEK</sequence>
<dbReference type="InterPro" id="IPR019591">
    <property type="entry name" value="Mrp/NBP35_ATP-bd"/>
</dbReference>
<dbReference type="InterPro" id="IPR033756">
    <property type="entry name" value="YlxH/NBP35"/>
</dbReference>
<dbReference type="Pfam" id="PF10609">
    <property type="entry name" value="ParA"/>
    <property type="match status" value="1"/>
</dbReference>
<dbReference type="InterPro" id="IPR000808">
    <property type="entry name" value="Mrp-like_CS"/>
</dbReference>
<feature type="region of interest" description="Disordered" evidence="6">
    <location>
        <begin position="1"/>
        <end position="23"/>
    </location>
</feature>
<dbReference type="SUPFAM" id="SSF52540">
    <property type="entry name" value="P-loop containing nucleoside triphosphate hydrolases"/>
    <property type="match status" value="1"/>
</dbReference>
<dbReference type="GO" id="GO:0016226">
    <property type="term" value="P:iron-sulfur cluster assembly"/>
    <property type="evidence" value="ECO:0007669"/>
    <property type="project" value="InterPro"/>
</dbReference>